<keyword evidence="1" id="KW-1133">Transmembrane helix</keyword>
<accession>A0ABV8IYP2</accession>
<organism evidence="2 3">
    <name type="scientific">Actinoplanes subglobosus</name>
    <dbReference type="NCBI Taxonomy" id="1547892"/>
    <lineage>
        <taxon>Bacteria</taxon>
        <taxon>Bacillati</taxon>
        <taxon>Actinomycetota</taxon>
        <taxon>Actinomycetes</taxon>
        <taxon>Micromonosporales</taxon>
        <taxon>Micromonosporaceae</taxon>
        <taxon>Actinoplanes</taxon>
    </lineage>
</organism>
<evidence type="ECO:0000256" key="1">
    <source>
        <dbReference type="SAM" id="Phobius"/>
    </source>
</evidence>
<proteinExistence type="predicted"/>
<evidence type="ECO:0000313" key="2">
    <source>
        <dbReference type="EMBL" id="MFC4069051.1"/>
    </source>
</evidence>
<name>A0ABV8IYP2_9ACTN</name>
<feature type="transmembrane region" description="Helical" evidence="1">
    <location>
        <begin position="72"/>
        <end position="91"/>
    </location>
</feature>
<gene>
    <name evidence="2" type="ORF">ACFO0C_29310</name>
</gene>
<dbReference type="EMBL" id="JBHSBL010000020">
    <property type="protein sequence ID" value="MFC4069051.1"/>
    <property type="molecule type" value="Genomic_DNA"/>
</dbReference>
<dbReference type="RefSeq" id="WP_378069951.1">
    <property type="nucleotide sequence ID" value="NZ_JBHSBL010000020.1"/>
</dbReference>
<sequence length="301" mass="32485">MIVEDASEFTRLSKNRRQLICVRQGTTTVPDPTQVVAQPPPSQVVANRPLESVELAASVAKKIIQAGRANPAVAIGAVGVAGVAFAGTWAWKSWDSRRKDKAGVTYVSRSVADGLDFPEGPYVPGVVYALHPLIASTYVRVCNLNLYVLQSRISEYSKIMRSLGACEFDVEGSDEDSMEVLGLSFSLPAPVATPVDARLAGRATESAAVSYYWRGPGGRPDFDRRDSVWLAKDPVLADIVSARLQGRLHETKVEFRPGTEMEISPKLAGVLAASKLDLGGHLRHTTSASFRLHVKFPEGAV</sequence>
<dbReference type="Proteomes" id="UP001595867">
    <property type="component" value="Unassembled WGS sequence"/>
</dbReference>
<reference evidence="3" key="1">
    <citation type="journal article" date="2019" name="Int. J. Syst. Evol. Microbiol.">
        <title>The Global Catalogue of Microorganisms (GCM) 10K type strain sequencing project: providing services to taxonomists for standard genome sequencing and annotation.</title>
        <authorList>
            <consortium name="The Broad Institute Genomics Platform"/>
            <consortium name="The Broad Institute Genome Sequencing Center for Infectious Disease"/>
            <person name="Wu L."/>
            <person name="Ma J."/>
        </authorList>
    </citation>
    <scope>NUCLEOTIDE SEQUENCE [LARGE SCALE GENOMIC DNA]</scope>
    <source>
        <strain evidence="3">TBRC 5832</strain>
    </source>
</reference>
<protein>
    <submittedName>
        <fullName evidence="2">Uncharacterized protein</fullName>
    </submittedName>
</protein>
<evidence type="ECO:0000313" key="3">
    <source>
        <dbReference type="Proteomes" id="UP001595867"/>
    </source>
</evidence>
<comment type="caution">
    <text evidence="2">The sequence shown here is derived from an EMBL/GenBank/DDBJ whole genome shotgun (WGS) entry which is preliminary data.</text>
</comment>
<keyword evidence="1" id="KW-0472">Membrane</keyword>
<keyword evidence="3" id="KW-1185">Reference proteome</keyword>
<keyword evidence="1" id="KW-0812">Transmembrane</keyword>